<keyword evidence="3" id="KW-1185">Reference proteome</keyword>
<dbReference type="AlphaFoldDB" id="A0A437J6I5"/>
<dbReference type="Proteomes" id="UP000282977">
    <property type="component" value="Unassembled WGS sequence"/>
</dbReference>
<dbReference type="PANTHER" id="PTHR36837:SF2">
    <property type="entry name" value="POLY(3-HYDROXYALKANOATE) POLYMERASE SUBUNIT PHAC"/>
    <property type="match status" value="1"/>
</dbReference>
<dbReference type="Gene3D" id="3.40.50.1820">
    <property type="entry name" value="alpha/beta hydrolase"/>
    <property type="match status" value="1"/>
</dbReference>
<name>A0A437J6I5_9SPHN</name>
<evidence type="ECO:0000313" key="2">
    <source>
        <dbReference type="EMBL" id="RVT40792.1"/>
    </source>
</evidence>
<dbReference type="InterPro" id="IPR051321">
    <property type="entry name" value="PHA/PHB_synthase"/>
</dbReference>
<dbReference type="InterPro" id="IPR029058">
    <property type="entry name" value="AB_hydrolase_fold"/>
</dbReference>
<dbReference type="GO" id="GO:0016787">
    <property type="term" value="F:hydrolase activity"/>
    <property type="evidence" value="ECO:0007669"/>
    <property type="project" value="UniProtKB-KW"/>
</dbReference>
<dbReference type="OrthoDB" id="9767934at2"/>
<evidence type="ECO:0000313" key="3">
    <source>
        <dbReference type="Proteomes" id="UP000282977"/>
    </source>
</evidence>
<evidence type="ECO:0000259" key="1">
    <source>
        <dbReference type="Pfam" id="PF12697"/>
    </source>
</evidence>
<gene>
    <name evidence="2" type="ORF">ENE74_09950</name>
</gene>
<accession>A0A437J6I5</accession>
<protein>
    <submittedName>
        <fullName evidence="2">Alpha/beta hydrolase</fullName>
    </submittedName>
</protein>
<dbReference type="PANTHER" id="PTHR36837">
    <property type="entry name" value="POLY(3-HYDROXYALKANOATE) POLYMERASE SUBUNIT PHAC"/>
    <property type="match status" value="1"/>
</dbReference>
<proteinExistence type="predicted"/>
<keyword evidence="2" id="KW-0378">Hydrolase</keyword>
<dbReference type="Pfam" id="PF12697">
    <property type="entry name" value="Abhydrolase_6"/>
    <property type="match status" value="1"/>
</dbReference>
<feature type="domain" description="AB hydrolase-1" evidence="1">
    <location>
        <begin position="114"/>
        <end position="288"/>
    </location>
</feature>
<reference evidence="2 3" key="1">
    <citation type="submission" date="2019-01" db="EMBL/GenBank/DDBJ databases">
        <authorList>
            <person name="Chen W.-M."/>
        </authorList>
    </citation>
    <scope>NUCLEOTIDE SEQUENCE [LARGE SCALE GENOMIC DNA]</scope>
    <source>
        <strain evidence="2 3">TLA-22</strain>
    </source>
</reference>
<dbReference type="SUPFAM" id="SSF53474">
    <property type="entry name" value="alpha/beta-Hydrolases"/>
    <property type="match status" value="1"/>
</dbReference>
<dbReference type="EMBL" id="RZUL01000003">
    <property type="protein sequence ID" value="RVT40792.1"/>
    <property type="molecule type" value="Genomic_DNA"/>
</dbReference>
<dbReference type="InterPro" id="IPR000073">
    <property type="entry name" value="AB_hydrolase_1"/>
</dbReference>
<organism evidence="2 3">
    <name type="scientific">Sphingobium algorifonticola</name>
    <dbReference type="NCBI Taxonomy" id="2008318"/>
    <lineage>
        <taxon>Bacteria</taxon>
        <taxon>Pseudomonadati</taxon>
        <taxon>Pseudomonadota</taxon>
        <taxon>Alphaproteobacteria</taxon>
        <taxon>Sphingomonadales</taxon>
        <taxon>Sphingomonadaceae</taxon>
        <taxon>Sphingobium</taxon>
    </lineage>
</organism>
<sequence>MKNAPSREDAAIAPKVAAPQHGPRPLPLFLAILMEQTQHDPLLRTRALAGLQRYQTVERPAPPLPAQVVAQAGSARLLQYGPVLSADRAPVVFVPSLINPPDVLDLSEHASMMRWMAAQGHGVLLVDWGCPSATDPSGKDSDGDLAWHVTARLLPLIAQIRHPSPPVLVGYCLGGTLALAAACLHPVRAMATIAAPWDFDALPQQNRDAIGGLWAQARPMCERLGYVPMEVLQSGFWKLDPARTIAKYADFADLADDGDAMAAFLAVEDWANAGPPLTLAAGRDLFAHLYGENVTGQGRWIVGDRPVNPALPGIPTLSIASTNDHIVPAGTAPPLAERWTRDLGHVGMIVSRRAPELLWRPLSQWLFNHGG</sequence>
<comment type="caution">
    <text evidence="2">The sequence shown here is derived from an EMBL/GenBank/DDBJ whole genome shotgun (WGS) entry which is preliminary data.</text>
</comment>